<dbReference type="PANTHER" id="PTHR10578">
    <property type="entry name" value="S -2-HYDROXY-ACID OXIDASE-RELATED"/>
    <property type="match status" value="1"/>
</dbReference>
<evidence type="ECO:0000256" key="4">
    <source>
        <dbReference type="ARBA" id="ARBA00023002"/>
    </source>
</evidence>
<dbReference type="RefSeq" id="WP_220747585.1">
    <property type="nucleotide sequence ID" value="NZ_BPFH01000001.1"/>
</dbReference>
<dbReference type="SUPFAM" id="SSF51395">
    <property type="entry name" value="FMN-linked oxidoreductases"/>
    <property type="match status" value="1"/>
</dbReference>
<gene>
    <name evidence="7" type="primary">lctB</name>
    <name evidence="7" type="ORF">JANAI62_07120</name>
</gene>
<comment type="similarity">
    <text evidence="5">Belongs to the FMN-dependent alpha-hydroxy acid dehydrogenase family.</text>
</comment>
<sequence>MAPVITTVDDLHKIYRRRVPKMFYDYCQSGSWTEQTFNENESDFSKIRLRQRVAVDMEGRSTATTMVGREVSMPVALAPVGLTGMQHADGEILAARAAEDFGVPFTLSTMSICSIEDVAKRTSKPFWFQLYVMRDEDFVDRLIERARDAGCDALVLTLDLQILGQRHKDLKNGLSAPPKLTPATIANLMTKVGWGLEMAQTPRRFFGNIVGHAKGVKDASSLSSWTAEQFDPRLDWSKIARIKEKWGGKLILKGILDAEDARMALKVGADAIIVSNHGGRQLDGALSSIRMLPEIMDAVGGETEVHIDGGIRTGQDVLKAVALGARGTYIGRAFIYGLGAMGQKGVTKTLEVIHKELDTTMALCGEKNIHDVGPHITLVPKGFAGEWETPARNG</sequence>
<keyword evidence="2" id="KW-0285">Flavoprotein</keyword>
<comment type="caution">
    <text evidence="7">The sequence shown here is derived from an EMBL/GenBank/DDBJ whole genome shotgun (WGS) entry which is preliminary data.</text>
</comment>
<keyword evidence="4" id="KW-0560">Oxidoreductase</keyword>
<dbReference type="InterPro" id="IPR012133">
    <property type="entry name" value="Alpha-hydoxy_acid_DH_FMN"/>
</dbReference>
<evidence type="ECO:0000313" key="8">
    <source>
        <dbReference type="Proteomes" id="UP000786693"/>
    </source>
</evidence>
<dbReference type="Pfam" id="PF01070">
    <property type="entry name" value="FMN_dh"/>
    <property type="match status" value="1"/>
</dbReference>
<reference evidence="7 8" key="1">
    <citation type="submission" date="2021-05" db="EMBL/GenBank/DDBJ databases">
        <title>Bacteria Genome sequencing.</title>
        <authorList>
            <person name="Takabe Y."/>
            <person name="Nakajima Y."/>
            <person name="Suzuki S."/>
            <person name="Shiozaki T."/>
        </authorList>
    </citation>
    <scope>NUCLEOTIDE SEQUENCE [LARGE SCALE GENOMIC DNA]</scope>
    <source>
        <strain evidence="7 8">AI_62</strain>
    </source>
</reference>
<dbReference type="Proteomes" id="UP000786693">
    <property type="component" value="Unassembled WGS sequence"/>
</dbReference>
<evidence type="ECO:0000256" key="2">
    <source>
        <dbReference type="ARBA" id="ARBA00022630"/>
    </source>
</evidence>
<dbReference type="Gene3D" id="3.20.20.70">
    <property type="entry name" value="Aldolase class I"/>
    <property type="match status" value="1"/>
</dbReference>
<evidence type="ECO:0000256" key="1">
    <source>
        <dbReference type="ARBA" id="ARBA00001917"/>
    </source>
</evidence>
<dbReference type="PROSITE" id="PS51349">
    <property type="entry name" value="FMN_HYDROXY_ACID_DH_2"/>
    <property type="match status" value="1"/>
</dbReference>
<dbReference type="PIRSF" id="PIRSF000138">
    <property type="entry name" value="Al-hdrx_acd_dh"/>
    <property type="match status" value="1"/>
</dbReference>
<evidence type="ECO:0000313" key="7">
    <source>
        <dbReference type="EMBL" id="GIT94089.1"/>
    </source>
</evidence>
<keyword evidence="8" id="KW-1185">Reference proteome</keyword>
<dbReference type="InterPro" id="IPR008259">
    <property type="entry name" value="FMN_hydac_DH_AS"/>
</dbReference>
<dbReference type="NCBIfam" id="NF008398">
    <property type="entry name" value="PRK11197.1"/>
    <property type="match status" value="1"/>
</dbReference>
<feature type="domain" description="FMN hydroxy acid dehydrogenase" evidence="6">
    <location>
        <begin position="1"/>
        <end position="382"/>
    </location>
</feature>
<accession>A0ABQ4NI50</accession>
<protein>
    <submittedName>
        <fullName evidence="7">Alpha-hydroxy-acid oxidizing enzyme</fullName>
    </submittedName>
</protein>
<dbReference type="InterPro" id="IPR013785">
    <property type="entry name" value="Aldolase_TIM"/>
</dbReference>
<evidence type="ECO:0000259" key="6">
    <source>
        <dbReference type="PROSITE" id="PS51349"/>
    </source>
</evidence>
<dbReference type="CDD" id="cd02809">
    <property type="entry name" value="alpha_hydroxyacid_oxid_FMN"/>
    <property type="match status" value="1"/>
</dbReference>
<evidence type="ECO:0000256" key="5">
    <source>
        <dbReference type="ARBA" id="ARBA00024042"/>
    </source>
</evidence>
<dbReference type="EMBL" id="BPFH01000001">
    <property type="protein sequence ID" value="GIT94089.1"/>
    <property type="molecule type" value="Genomic_DNA"/>
</dbReference>
<comment type="cofactor">
    <cofactor evidence="1">
        <name>FMN</name>
        <dbReference type="ChEBI" id="CHEBI:58210"/>
    </cofactor>
</comment>
<name>A0ABQ4NI50_9RHOB</name>
<proteinExistence type="inferred from homology"/>
<dbReference type="PANTHER" id="PTHR10578:SF107">
    <property type="entry name" value="2-HYDROXYACID OXIDASE 1"/>
    <property type="match status" value="1"/>
</dbReference>
<dbReference type="InterPro" id="IPR037396">
    <property type="entry name" value="FMN_HAD"/>
</dbReference>
<dbReference type="PROSITE" id="PS00557">
    <property type="entry name" value="FMN_HYDROXY_ACID_DH_1"/>
    <property type="match status" value="1"/>
</dbReference>
<keyword evidence="3" id="KW-0288">FMN</keyword>
<organism evidence="7 8">
    <name type="scientific">Jannaschia pagri</name>
    <dbReference type="NCBI Taxonomy" id="2829797"/>
    <lineage>
        <taxon>Bacteria</taxon>
        <taxon>Pseudomonadati</taxon>
        <taxon>Pseudomonadota</taxon>
        <taxon>Alphaproteobacteria</taxon>
        <taxon>Rhodobacterales</taxon>
        <taxon>Roseobacteraceae</taxon>
        <taxon>Jannaschia</taxon>
    </lineage>
</organism>
<dbReference type="InterPro" id="IPR000262">
    <property type="entry name" value="FMN-dep_DH"/>
</dbReference>
<evidence type="ECO:0000256" key="3">
    <source>
        <dbReference type="ARBA" id="ARBA00022643"/>
    </source>
</evidence>